<evidence type="ECO:0000313" key="5">
    <source>
        <dbReference type="Ensembl" id="ENSRNOP00000086725.2"/>
    </source>
</evidence>
<feature type="compositionally biased region" description="Polar residues" evidence="3">
    <location>
        <begin position="726"/>
        <end position="739"/>
    </location>
</feature>
<dbReference type="GO" id="GO:0001750">
    <property type="term" value="C:photoreceptor outer segment"/>
    <property type="evidence" value="ECO:0000266"/>
    <property type="project" value="RGD"/>
</dbReference>
<dbReference type="RGD" id="70950">
    <property type="gene designation" value="Srpx"/>
</dbReference>
<dbReference type="PROSITE" id="PS00626">
    <property type="entry name" value="RCC1_2"/>
    <property type="match status" value="3"/>
</dbReference>
<dbReference type="InterPro" id="IPR000408">
    <property type="entry name" value="Reg_chr_condens"/>
</dbReference>
<evidence type="ECO:0000256" key="1">
    <source>
        <dbReference type="ARBA" id="ARBA00022737"/>
    </source>
</evidence>
<dbReference type="Ensembl" id="ENSRNOT00000108154.2">
    <property type="protein sequence ID" value="ENSRNOP00000086725.2"/>
    <property type="gene ID" value="ENSRNOG00000003013.8"/>
</dbReference>
<dbReference type="RGD" id="1560136">
    <property type="gene designation" value="Rpgr"/>
</dbReference>
<dbReference type="RGD" id="402456750">
    <property type="gene designation" value="LOC134484130"/>
</dbReference>
<dbReference type="GO" id="GO:0120206">
    <property type="term" value="C:photoreceptor distal connecting cilium"/>
    <property type="evidence" value="ECO:0000266"/>
    <property type="project" value="RGD"/>
</dbReference>
<dbReference type="GO" id="GO:0005085">
    <property type="term" value="F:guanyl-nucleotide exchange factor activity"/>
    <property type="evidence" value="ECO:0000266"/>
    <property type="project" value="RGD"/>
</dbReference>
<dbReference type="GO" id="GO:0005794">
    <property type="term" value="C:Golgi apparatus"/>
    <property type="evidence" value="ECO:0000266"/>
    <property type="project" value="RGD"/>
</dbReference>
<evidence type="ECO:0000256" key="3">
    <source>
        <dbReference type="SAM" id="MobiDB-lite"/>
    </source>
</evidence>
<sequence length="751" mass="81895">MPRGSRWGTGGLGQYLRPNRVAPAVFPKQAQIPFAAFGMAEPESLVPDTGAVFTFGKTKFAENIPSKFWFKNDVPICLSCGDEHTAIVTGNNKLYMFGSNNWGQLGLGSKSAISKPTCIKALKPEKVKLAACGRNHTLVSTDTGGVYAAGGNNEGQLGLGDTDDRDTFHQIGFFTPSDIIKQLSAGANTSAALTEDGKLFMWGDNSEGQIGLKNKSNVCIPHEVTVGKPISWISCGYYHSAFVTTDGELYTFGEPENGKLGLPNQLLINHRSPQRVLGIPDKVIQVACGGGHTVVLTEKVVYAFGLGQFGQLGLGTFLFETSEPKIIDRIKDQKISHISCGENHTALMTDIGLMYTFGDGRHGKLGLGMENFTNQFFPTLCSNFLKFTVQLIACGGCHMLVFATPRLGTIDETEFEEVYEPYMSTGSLSINDLSPGSSLNRSLSARLRRRERERPSCSASMVGTLPPLEGTSASTSASYFSPSSIPFRLSVNNYPEKSTSDSTEPLDSDYFEDKMNKETETENSSAVDLENFGETIDILNMTHMMTTSSNEKSLDFSPIQKQQIPQLSESVKPEAEGMDEQISVPNVEDTVEEEGKKEKETVEEGSLPEDALPETEGSETVVPADEKPAEMVKEENSASLLQRNLREYNENPKGHMYDRVKSSSSEILGGNEPTSKDIKKAKKISFFNRMSLTGQKLMQSANDPLPEIKPIGDQIALQSDKKDANQNHMGQNLQDTATPNMEGKSKSCTIL</sequence>
<feature type="repeat" description="RCC1" evidence="2">
    <location>
        <begin position="352"/>
        <end position="405"/>
    </location>
</feature>
<evidence type="ECO:0000259" key="4">
    <source>
        <dbReference type="Pfam" id="PF25390"/>
    </source>
</evidence>
<dbReference type="SUPFAM" id="SSF50985">
    <property type="entry name" value="RCC1/BLIP-II"/>
    <property type="match status" value="1"/>
</dbReference>
<reference evidence="5" key="1">
    <citation type="submission" date="2024-01" db="EMBL/GenBank/DDBJ databases">
        <title>GRCr8: a new rat reference genome assembly contstructed from accurate long reads and long range scaffolding.</title>
        <authorList>
            <person name="Doris P.A."/>
            <person name="Kalbfleisch T."/>
            <person name="Li K."/>
            <person name="Howe K."/>
            <person name="Wood J."/>
        </authorList>
    </citation>
    <scope>NUCLEOTIDE SEQUENCE [LARGE SCALE GENOMIC DNA]</scope>
    <source>
        <strain evidence="5">Brown Norway</strain>
    </source>
</reference>
<dbReference type="AGR" id="RGD:1560136"/>
<feature type="compositionally biased region" description="Acidic residues" evidence="3">
    <location>
        <begin position="603"/>
        <end position="617"/>
    </location>
</feature>
<evidence type="ECO:0000313" key="7">
    <source>
        <dbReference type="RGD" id="1560136"/>
    </source>
</evidence>
<dbReference type="GO" id="GO:0060042">
    <property type="term" value="P:retina morphogenesis in camera-type eye"/>
    <property type="evidence" value="ECO:0000266"/>
    <property type="project" value="RGD"/>
</dbReference>
<dbReference type="RefSeq" id="XP_008771305.1">
    <property type="nucleotide sequence ID" value="XM_008773083.4"/>
</dbReference>
<organism evidence="5 6">
    <name type="scientific">Rattus norvegicus</name>
    <name type="common">Rat</name>
    <dbReference type="NCBI Taxonomy" id="10116"/>
    <lineage>
        <taxon>Eukaryota</taxon>
        <taxon>Metazoa</taxon>
        <taxon>Chordata</taxon>
        <taxon>Craniata</taxon>
        <taxon>Vertebrata</taxon>
        <taxon>Euteleostomi</taxon>
        <taxon>Mammalia</taxon>
        <taxon>Eutheria</taxon>
        <taxon>Euarchontoglires</taxon>
        <taxon>Glires</taxon>
        <taxon>Rodentia</taxon>
        <taxon>Myomorpha</taxon>
        <taxon>Muroidea</taxon>
        <taxon>Muridae</taxon>
        <taxon>Murinae</taxon>
        <taxon>Rattus</taxon>
    </lineage>
</organism>
<feature type="region of interest" description="Disordered" evidence="3">
    <location>
        <begin position="588"/>
        <end position="622"/>
    </location>
</feature>
<dbReference type="GO" id="GO:0042073">
    <property type="term" value="P:intraciliary transport"/>
    <property type="evidence" value="ECO:0000266"/>
    <property type="project" value="RGD"/>
</dbReference>
<feature type="compositionally biased region" description="Basic and acidic residues" evidence="3">
    <location>
        <begin position="593"/>
        <end position="602"/>
    </location>
</feature>
<feature type="repeat" description="RCC1" evidence="2">
    <location>
        <begin position="197"/>
        <end position="246"/>
    </location>
</feature>
<dbReference type="PROSITE" id="PS50012">
    <property type="entry name" value="RCC1_3"/>
    <property type="match status" value="6"/>
</dbReference>
<dbReference type="PANTHER" id="PTHR22872:SF9">
    <property type="entry name" value="X-LINKED RETINITIS PIGMENTOSA GTPASE REGULATOR"/>
    <property type="match status" value="1"/>
</dbReference>
<feature type="domain" description="RCC1-like" evidence="4">
    <location>
        <begin position="178"/>
        <end position="402"/>
    </location>
</feature>
<feature type="repeat" description="RCC1" evidence="2">
    <location>
        <begin position="299"/>
        <end position="351"/>
    </location>
</feature>
<evidence type="ECO:0000256" key="2">
    <source>
        <dbReference type="PROSITE-ProRule" id="PRU00235"/>
    </source>
</evidence>
<dbReference type="GO" id="GO:0042462">
    <property type="term" value="P:eye photoreceptor cell development"/>
    <property type="evidence" value="ECO:0000266"/>
    <property type="project" value="RGD"/>
</dbReference>
<dbReference type="GeneID" id="367733"/>
<gene>
    <name evidence="7" type="primary">Rpgr</name>
    <name evidence="5 8" type="synonym">LOC134484130</name>
    <name evidence="9" type="synonym">Srpx</name>
</gene>
<dbReference type="PANTHER" id="PTHR22872">
    <property type="entry name" value="BTK-BINDING PROTEIN-RELATED"/>
    <property type="match status" value="1"/>
</dbReference>
<feature type="repeat" description="RCC1" evidence="2">
    <location>
        <begin position="144"/>
        <end position="196"/>
    </location>
</feature>
<dbReference type="GO" id="GO:0036126">
    <property type="term" value="C:sperm flagellum"/>
    <property type="evidence" value="ECO:0000266"/>
    <property type="project" value="RGD"/>
</dbReference>
<evidence type="ECO:0000313" key="9">
    <source>
        <dbReference type="RGD" id="70950"/>
    </source>
</evidence>
<feature type="region of interest" description="Disordered" evidence="3">
    <location>
        <begin position="713"/>
        <end position="751"/>
    </location>
</feature>
<feature type="repeat" description="RCC1" evidence="2">
    <location>
        <begin position="92"/>
        <end position="143"/>
    </location>
</feature>
<dbReference type="Gene3D" id="2.130.10.30">
    <property type="entry name" value="Regulator of chromosome condensation 1/beta-lactamase-inhibitor protein II"/>
    <property type="match status" value="1"/>
</dbReference>
<evidence type="ECO:0000313" key="6">
    <source>
        <dbReference type="Proteomes" id="UP000002494"/>
    </source>
</evidence>
<dbReference type="Pfam" id="PF25390">
    <property type="entry name" value="WD40_RLD"/>
    <property type="match status" value="1"/>
</dbReference>
<dbReference type="GO" id="GO:0097499">
    <property type="term" value="P:protein localization to non-motile cilium"/>
    <property type="evidence" value="ECO:0000266"/>
    <property type="project" value="RGD"/>
</dbReference>
<dbReference type="PRINTS" id="PR00633">
    <property type="entry name" value="RCCNDNSATION"/>
</dbReference>
<reference evidence="5" key="2">
    <citation type="submission" date="2025-08" db="UniProtKB">
        <authorList>
            <consortium name="Ensembl"/>
        </authorList>
    </citation>
    <scope>IDENTIFICATION</scope>
    <source>
        <strain evidence="5">Brown Norway</strain>
    </source>
</reference>
<reference evidence="5" key="3">
    <citation type="submission" date="2025-09" db="UniProtKB">
        <authorList>
            <consortium name="Ensembl"/>
        </authorList>
    </citation>
    <scope>IDENTIFICATION</scope>
    <source>
        <strain evidence="5">Brown Norway</strain>
    </source>
</reference>
<dbReference type="InterPro" id="IPR051625">
    <property type="entry name" value="Signaling_Regulatory_Domain"/>
</dbReference>
<name>A0A8I6A4C7_RAT</name>
<dbReference type="Proteomes" id="UP000002494">
    <property type="component" value="Chromosome X"/>
</dbReference>
<dbReference type="GO" id="GO:0036064">
    <property type="term" value="C:ciliary basal body"/>
    <property type="evidence" value="ECO:0000266"/>
    <property type="project" value="RGD"/>
</dbReference>
<keyword evidence="1" id="KW-0677">Repeat</keyword>
<dbReference type="GO" id="GO:0042995">
    <property type="term" value="C:cell projection"/>
    <property type="evidence" value="ECO:0000314"/>
    <property type="project" value="RGD"/>
</dbReference>
<dbReference type="GO" id="GO:0060271">
    <property type="term" value="P:cilium assembly"/>
    <property type="evidence" value="ECO:0000266"/>
    <property type="project" value="RGD"/>
</dbReference>
<dbReference type="Pfam" id="PF00415">
    <property type="entry name" value="RCC1"/>
    <property type="match status" value="1"/>
</dbReference>
<dbReference type="GO" id="GO:0005737">
    <property type="term" value="C:cytoplasm"/>
    <property type="evidence" value="ECO:0000266"/>
    <property type="project" value="RGD"/>
</dbReference>
<accession>A0A8I6A4C7</accession>
<dbReference type="AlphaFoldDB" id="A0A8I6A4C7"/>
<dbReference type="InterPro" id="IPR009091">
    <property type="entry name" value="RCC1/BLIP-II"/>
</dbReference>
<evidence type="ECO:0000313" key="8">
    <source>
        <dbReference type="RGD" id="402456750"/>
    </source>
</evidence>
<dbReference type="GO" id="GO:0032391">
    <property type="term" value="C:photoreceptor connecting cilium"/>
    <property type="evidence" value="ECO:0000266"/>
    <property type="project" value="RGD"/>
</dbReference>
<dbReference type="GO" id="GO:0007601">
    <property type="term" value="P:visual perception"/>
    <property type="evidence" value="ECO:0000266"/>
    <property type="project" value="RGD"/>
</dbReference>
<dbReference type="GO" id="GO:0010508">
    <property type="term" value="P:positive regulation of autophagy"/>
    <property type="evidence" value="ECO:0000266"/>
    <property type="project" value="RGD"/>
</dbReference>
<dbReference type="GO" id="GO:0005813">
    <property type="term" value="C:centrosome"/>
    <property type="evidence" value="ECO:0000266"/>
    <property type="project" value="RGD"/>
</dbReference>
<dbReference type="InterPro" id="IPR058923">
    <property type="entry name" value="RCC1-like_dom"/>
</dbReference>
<protein>
    <submittedName>
        <fullName evidence="5">Retinitis pigmentosa GTPase regulator</fullName>
    </submittedName>
</protein>
<dbReference type="GeneTree" id="ENSGT00940000159616"/>
<proteinExistence type="predicted"/>
<dbReference type="GO" id="GO:0005929">
    <property type="term" value="C:cilium"/>
    <property type="evidence" value="ECO:0000266"/>
    <property type="project" value="RGD"/>
</dbReference>
<feature type="repeat" description="RCC1" evidence="2">
    <location>
        <begin position="247"/>
        <end position="299"/>
    </location>
</feature>
<keyword evidence="6" id="KW-1185">Reference proteome</keyword>
<dbReference type="GO" id="GO:0071482">
    <property type="term" value="P:cellular response to light stimulus"/>
    <property type="evidence" value="ECO:0000266"/>
    <property type="project" value="RGD"/>
</dbReference>
<feature type="region of interest" description="Disordered" evidence="3">
    <location>
        <begin position="436"/>
        <end position="475"/>
    </location>
</feature>